<evidence type="ECO:0000313" key="3">
    <source>
        <dbReference type="EMBL" id="KDN94840.1"/>
    </source>
</evidence>
<dbReference type="EMBL" id="JMIU01000001">
    <property type="protein sequence ID" value="KDN94840.1"/>
    <property type="molecule type" value="Genomic_DNA"/>
</dbReference>
<evidence type="ECO:0000259" key="2">
    <source>
        <dbReference type="PROSITE" id="PS50878"/>
    </source>
</evidence>
<dbReference type="AlphaFoldDB" id="A0A066ZXK7"/>
<accession>A0A066ZXK7</accession>
<gene>
    <name evidence="3" type="ORF">EI16_00555</name>
</gene>
<organism evidence="3 4">
    <name type="scientific">Hydrogenovibrio marinus</name>
    <dbReference type="NCBI Taxonomy" id="28885"/>
    <lineage>
        <taxon>Bacteria</taxon>
        <taxon>Pseudomonadati</taxon>
        <taxon>Pseudomonadota</taxon>
        <taxon>Gammaproteobacteria</taxon>
        <taxon>Thiotrichales</taxon>
        <taxon>Piscirickettsiaceae</taxon>
        <taxon>Hydrogenovibrio</taxon>
    </lineage>
</organism>
<dbReference type="RefSeq" id="WP_029908352.1">
    <property type="nucleotide sequence ID" value="NZ_AP020335.1"/>
</dbReference>
<dbReference type="PROSITE" id="PS50878">
    <property type="entry name" value="RT_POL"/>
    <property type="match status" value="1"/>
</dbReference>
<proteinExistence type="inferred from homology"/>
<feature type="domain" description="Reverse transcriptase" evidence="2">
    <location>
        <begin position="46"/>
        <end position="266"/>
    </location>
</feature>
<name>A0A066ZXK7_HYDMR</name>
<dbReference type="InterPro" id="IPR000477">
    <property type="entry name" value="RT_dom"/>
</dbReference>
<protein>
    <recommendedName>
        <fullName evidence="2">Reverse transcriptase domain-containing protein</fullName>
    </recommendedName>
</protein>
<dbReference type="STRING" id="28885.EI16_00555"/>
<evidence type="ECO:0000313" key="4">
    <source>
        <dbReference type="Proteomes" id="UP000027341"/>
    </source>
</evidence>
<dbReference type="CDD" id="cd01651">
    <property type="entry name" value="RT_G2_intron"/>
    <property type="match status" value="1"/>
</dbReference>
<dbReference type="PANTHER" id="PTHR34047:SF8">
    <property type="entry name" value="PROTEIN YKFC"/>
    <property type="match status" value="1"/>
</dbReference>
<dbReference type="SUPFAM" id="SSF56672">
    <property type="entry name" value="DNA/RNA polymerases"/>
    <property type="match status" value="1"/>
</dbReference>
<comment type="caution">
    <text evidence="3">The sequence shown here is derived from an EMBL/GenBank/DDBJ whole genome shotgun (WGS) entry which is preliminary data.</text>
</comment>
<dbReference type="InterPro" id="IPR051083">
    <property type="entry name" value="GrpII_Intron_Splice-Mob/Def"/>
</dbReference>
<dbReference type="InterPro" id="IPR043502">
    <property type="entry name" value="DNA/RNA_pol_sf"/>
</dbReference>
<evidence type="ECO:0000256" key="1">
    <source>
        <dbReference type="ARBA" id="ARBA00034120"/>
    </source>
</evidence>
<sequence>MTLIEQIADWDNLLLAYQKARKGKSGINEVERFGANLWLNLGNIQLHLLSGTYQIGTYREFVVYEPKKRQILAAPFRDRVVQHAMLNILEAQWDKRLIDDTYACRKGKGTHQAATRIQHWLKGMAKNQSLENIWIVKTDYSKYFQSLNHDILKQVAAKGIDCQLTLKAIFNIIDSVPSPGMPVGNLLSQWLANLVGNIIDQHVKRNLRVKRYLRYMDDCVAIFGSKIEAQLYFAELSKLSESLELKFSKVSIHRATQGVNMVGYRIWPTHKLLRKRAIVQFKRDIKFIKKHYQNPEQQAKQINKRTKAFIAHSKHADGARLLNKLVNSSFNKAI</sequence>
<dbReference type="Pfam" id="PF00078">
    <property type="entry name" value="RVT_1"/>
    <property type="match status" value="1"/>
</dbReference>
<comment type="similarity">
    <text evidence="1">Belongs to the bacterial reverse transcriptase family.</text>
</comment>
<reference evidence="3 4" key="1">
    <citation type="submission" date="2014-04" db="EMBL/GenBank/DDBJ databases">
        <title>Draft genome sequence of Hydrogenovibrio marinus MH-110, a model organism for aerobic H2 metabolism.</title>
        <authorList>
            <person name="Cha H.J."/>
            <person name="Jo B.H."/>
            <person name="Hwang B.H."/>
        </authorList>
    </citation>
    <scope>NUCLEOTIDE SEQUENCE [LARGE SCALE GENOMIC DNA]</scope>
    <source>
        <strain evidence="3 4">MH-110</strain>
    </source>
</reference>
<keyword evidence="4" id="KW-1185">Reference proteome</keyword>
<dbReference type="PANTHER" id="PTHR34047">
    <property type="entry name" value="NUCLEAR INTRON MATURASE 1, MITOCHONDRIAL-RELATED"/>
    <property type="match status" value="1"/>
</dbReference>
<dbReference type="Proteomes" id="UP000027341">
    <property type="component" value="Unassembled WGS sequence"/>
</dbReference>